<gene>
    <name evidence="1" type="ORF">V5N11_018559</name>
</gene>
<dbReference type="EMBL" id="JBANAX010000798">
    <property type="protein sequence ID" value="KAL1193105.1"/>
    <property type="molecule type" value="Genomic_DNA"/>
</dbReference>
<evidence type="ECO:0000313" key="2">
    <source>
        <dbReference type="Proteomes" id="UP001558713"/>
    </source>
</evidence>
<sequence length="80" mass="9064">MLASVKINAFVTMISKDRKGNFSRINDAVGVAHDKNNGDYGYFHIKDKGRIHSNKRYVMMISSDSINRTIITVNHSYVDS</sequence>
<dbReference type="AlphaFoldDB" id="A0ABD1A023"/>
<proteinExistence type="predicted"/>
<name>A0ABD1A023_CARAN</name>
<organism evidence="1 2">
    <name type="scientific">Cardamine amara subsp. amara</name>
    <dbReference type="NCBI Taxonomy" id="228776"/>
    <lineage>
        <taxon>Eukaryota</taxon>
        <taxon>Viridiplantae</taxon>
        <taxon>Streptophyta</taxon>
        <taxon>Embryophyta</taxon>
        <taxon>Tracheophyta</taxon>
        <taxon>Spermatophyta</taxon>
        <taxon>Magnoliopsida</taxon>
        <taxon>eudicotyledons</taxon>
        <taxon>Gunneridae</taxon>
        <taxon>Pentapetalae</taxon>
        <taxon>rosids</taxon>
        <taxon>malvids</taxon>
        <taxon>Brassicales</taxon>
        <taxon>Brassicaceae</taxon>
        <taxon>Cardamineae</taxon>
        <taxon>Cardamine</taxon>
    </lineage>
</organism>
<comment type="caution">
    <text evidence="1">The sequence shown here is derived from an EMBL/GenBank/DDBJ whole genome shotgun (WGS) entry which is preliminary data.</text>
</comment>
<protein>
    <submittedName>
        <fullName evidence="1">Pectinesterase/pectinesterase inhibitor 7</fullName>
    </submittedName>
</protein>
<keyword evidence="2" id="KW-1185">Reference proteome</keyword>
<reference evidence="1 2" key="1">
    <citation type="submission" date="2024-04" db="EMBL/GenBank/DDBJ databases">
        <title>Genome assembly C_amara_ONT_v2.</title>
        <authorList>
            <person name="Yant L."/>
            <person name="Moore C."/>
            <person name="Slenker M."/>
        </authorList>
    </citation>
    <scope>NUCLEOTIDE SEQUENCE [LARGE SCALE GENOMIC DNA]</scope>
    <source>
        <tissue evidence="1">Leaf</tissue>
    </source>
</reference>
<dbReference type="SUPFAM" id="SSF51126">
    <property type="entry name" value="Pectin lyase-like"/>
    <property type="match status" value="1"/>
</dbReference>
<dbReference type="InterPro" id="IPR011050">
    <property type="entry name" value="Pectin_lyase_fold/virulence"/>
</dbReference>
<evidence type="ECO:0000313" key="1">
    <source>
        <dbReference type="EMBL" id="KAL1193105.1"/>
    </source>
</evidence>
<dbReference type="Proteomes" id="UP001558713">
    <property type="component" value="Unassembled WGS sequence"/>
</dbReference>
<accession>A0ABD1A023</accession>